<keyword evidence="7" id="KW-0238">DNA-binding</keyword>
<dbReference type="Gene3D" id="3.30.710.10">
    <property type="entry name" value="Potassium Channel Kv1.1, Chain A"/>
    <property type="match status" value="1"/>
</dbReference>
<evidence type="ECO:0000256" key="1">
    <source>
        <dbReference type="ARBA" id="ARBA00004123"/>
    </source>
</evidence>
<keyword evidence="4" id="KW-0863">Zinc-finger</keyword>
<comment type="caution">
    <text evidence="11">The sequence shown here is derived from an EMBL/GenBank/DDBJ whole genome shotgun (WGS) entry which is preliminary data.</text>
</comment>
<dbReference type="GO" id="GO:0000981">
    <property type="term" value="F:DNA-binding transcription factor activity, RNA polymerase II-specific"/>
    <property type="evidence" value="ECO:0007669"/>
    <property type="project" value="TreeGrafter"/>
</dbReference>
<dbReference type="Pfam" id="PF00651">
    <property type="entry name" value="BTB"/>
    <property type="match status" value="1"/>
</dbReference>
<sequence>TDFPDDPQRGVVLCSKSTVHSSVLLSQLAELREDSRLCDFVLVAKGVRINAHRLVLAACSNYFKTMFLKDPGEGSMRMFITYASNTFSQS</sequence>
<dbReference type="PROSITE" id="PS50097">
    <property type="entry name" value="BTB"/>
    <property type="match status" value="1"/>
</dbReference>
<feature type="domain" description="BTB" evidence="10">
    <location>
        <begin position="38"/>
        <end position="90"/>
    </location>
</feature>
<keyword evidence="9" id="KW-0539">Nucleus</keyword>
<evidence type="ECO:0000256" key="3">
    <source>
        <dbReference type="ARBA" id="ARBA00022737"/>
    </source>
</evidence>
<evidence type="ECO:0000256" key="5">
    <source>
        <dbReference type="ARBA" id="ARBA00022833"/>
    </source>
</evidence>
<gene>
    <name evidence="11" type="ORF">GCK32_019981</name>
</gene>
<dbReference type="InterPro" id="IPR011333">
    <property type="entry name" value="SKP1/BTB/POZ_sf"/>
</dbReference>
<dbReference type="EMBL" id="WIXE01004378">
    <property type="protein sequence ID" value="KAK5983094.1"/>
    <property type="molecule type" value="Genomic_DNA"/>
</dbReference>
<dbReference type="GO" id="GO:0005634">
    <property type="term" value="C:nucleus"/>
    <property type="evidence" value="ECO:0007669"/>
    <property type="project" value="UniProtKB-SubCell"/>
</dbReference>
<evidence type="ECO:0000256" key="7">
    <source>
        <dbReference type="ARBA" id="ARBA00023125"/>
    </source>
</evidence>
<keyword evidence="12" id="KW-1185">Reference proteome</keyword>
<keyword evidence="3" id="KW-0677">Repeat</keyword>
<evidence type="ECO:0000256" key="4">
    <source>
        <dbReference type="ARBA" id="ARBA00022771"/>
    </source>
</evidence>
<evidence type="ECO:0000259" key="10">
    <source>
        <dbReference type="PROSITE" id="PS50097"/>
    </source>
</evidence>
<dbReference type="GO" id="GO:0000978">
    <property type="term" value="F:RNA polymerase II cis-regulatory region sequence-specific DNA binding"/>
    <property type="evidence" value="ECO:0007669"/>
    <property type="project" value="TreeGrafter"/>
</dbReference>
<dbReference type="SUPFAM" id="SSF54695">
    <property type="entry name" value="POZ domain"/>
    <property type="match status" value="1"/>
</dbReference>
<evidence type="ECO:0000256" key="9">
    <source>
        <dbReference type="ARBA" id="ARBA00023242"/>
    </source>
</evidence>
<evidence type="ECO:0000256" key="2">
    <source>
        <dbReference type="ARBA" id="ARBA00022723"/>
    </source>
</evidence>
<evidence type="ECO:0000256" key="6">
    <source>
        <dbReference type="ARBA" id="ARBA00023015"/>
    </source>
</evidence>
<evidence type="ECO:0000313" key="11">
    <source>
        <dbReference type="EMBL" id="KAK5983094.1"/>
    </source>
</evidence>
<evidence type="ECO:0000256" key="8">
    <source>
        <dbReference type="ARBA" id="ARBA00023163"/>
    </source>
</evidence>
<accession>A0AAN8FT74</accession>
<dbReference type="PANTHER" id="PTHR46105:SF5">
    <property type="entry name" value="ZINC FINGER AND BTB DOMAIN-CONTAINING PROTEIN 44 ISOFORM X1"/>
    <property type="match status" value="1"/>
</dbReference>
<dbReference type="PANTHER" id="PTHR46105">
    <property type="entry name" value="AGAP004733-PA"/>
    <property type="match status" value="1"/>
</dbReference>
<evidence type="ECO:0000313" key="12">
    <source>
        <dbReference type="Proteomes" id="UP001331761"/>
    </source>
</evidence>
<reference evidence="11 12" key="1">
    <citation type="submission" date="2019-10" db="EMBL/GenBank/DDBJ databases">
        <title>Assembly and Annotation for the nematode Trichostrongylus colubriformis.</title>
        <authorList>
            <person name="Martin J."/>
        </authorList>
    </citation>
    <scope>NUCLEOTIDE SEQUENCE [LARGE SCALE GENOMIC DNA]</scope>
    <source>
        <strain evidence="11">G859</strain>
        <tissue evidence="11">Whole worm</tissue>
    </source>
</reference>
<keyword evidence="2" id="KW-0479">Metal-binding</keyword>
<keyword evidence="8" id="KW-0804">Transcription</keyword>
<proteinExistence type="predicted"/>
<dbReference type="GO" id="GO:0008270">
    <property type="term" value="F:zinc ion binding"/>
    <property type="evidence" value="ECO:0007669"/>
    <property type="project" value="UniProtKB-KW"/>
</dbReference>
<keyword evidence="5" id="KW-0862">Zinc</keyword>
<dbReference type="AlphaFoldDB" id="A0AAN8FT74"/>
<dbReference type="InterPro" id="IPR050457">
    <property type="entry name" value="ZnFinger_BTB_dom_contain"/>
</dbReference>
<feature type="non-terminal residue" evidence="11">
    <location>
        <position position="1"/>
    </location>
</feature>
<protein>
    <submittedName>
        <fullName evidence="11">BTB domain-containing protein</fullName>
    </submittedName>
</protein>
<keyword evidence="6" id="KW-0805">Transcription regulation</keyword>
<dbReference type="Proteomes" id="UP001331761">
    <property type="component" value="Unassembled WGS sequence"/>
</dbReference>
<comment type="subcellular location">
    <subcellularLocation>
        <location evidence="1">Nucleus</location>
    </subcellularLocation>
</comment>
<organism evidence="11 12">
    <name type="scientific">Trichostrongylus colubriformis</name>
    <name type="common">Black scour worm</name>
    <dbReference type="NCBI Taxonomy" id="6319"/>
    <lineage>
        <taxon>Eukaryota</taxon>
        <taxon>Metazoa</taxon>
        <taxon>Ecdysozoa</taxon>
        <taxon>Nematoda</taxon>
        <taxon>Chromadorea</taxon>
        <taxon>Rhabditida</taxon>
        <taxon>Rhabditina</taxon>
        <taxon>Rhabditomorpha</taxon>
        <taxon>Strongyloidea</taxon>
        <taxon>Trichostrongylidae</taxon>
        <taxon>Trichostrongylus</taxon>
    </lineage>
</organism>
<dbReference type="InterPro" id="IPR000210">
    <property type="entry name" value="BTB/POZ_dom"/>
</dbReference>
<name>A0AAN8FT74_TRICO</name>